<keyword evidence="2" id="KW-1185">Reference proteome</keyword>
<protein>
    <submittedName>
        <fullName evidence="1">6533_t:CDS:1</fullName>
    </submittedName>
</protein>
<name>A0ACA9KD14_9GLOM</name>
<dbReference type="EMBL" id="CAJVPW010000779">
    <property type="protein sequence ID" value="CAG8465556.1"/>
    <property type="molecule type" value="Genomic_DNA"/>
</dbReference>
<reference evidence="1" key="1">
    <citation type="submission" date="2021-06" db="EMBL/GenBank/DDBJ databases">
        <authorList>
            <person name="Kallberg Y."/>
            <person name="Tangrot J."/>
            <person name="Rosling A."/>
        </authorList>
    </citation>
    <scope>NUCLEOTIDE SEQUENCE</scope>
    <source>
        <strain evidence="1">28 12/20/2015</strain>
    </source>
</reference>
<proteinExistence type="predicted"/>
<organism evidence="1 2">
    <name type="scientific">Cetraspora pellucida</name>
    <dbReference type="NCBI Taxonomy" id="1433469"/>
    <lineage>
        <taxon>Eukaryota</taxon>
        <taxon>Fungi</taxon>
        <taxon>Fungi incertae sedis</taxon>
        <taxon>Mucoromycota</taxon>
        <taxon>Glomeromycotina</taxon>
        <taxon>Glomeromycetes</taxon>
        <taxon>Diversisporales</taxon>
        <taxon>Gigasporaceae</taxon>
        <taxon>Cetraspora</taxon>
    </lineage>
</organism>
<sequence>MADSNYIFEPKKKDLRADVQRTVHQLPAFSIEYVKSLFPIFSWIGRYNTTWLVGDLIAGITVGLVVIPQSMAYAKVAALPVEYGLYSSFVGVTIYCLFATSKDMTIGPTAVMSLLIGQTLTAISSNKDNAEYSNTTIAATFSLLAGLVVLLFDLLRLGIIVRFISNPVIAGFTTGSAINISISQLAGLLGITGIDTRAATYLVLGNVFKALGRTTVDAAAGLTCLLFLYSVKFGMSYLITRYPNRQKIFFFISTLRNFLAVVIYTIIAFILNIGKTTNPISILKTVPSGLHDVGVKDIDSKLLSICGPYLPGICIVLVLEHIAIAKSFGRINDYRIAPSQECIAIGATNCLGCLFGAYPATGSFSRSAIKSKSGVLTPFAGIFSGLLVLLAIYVLTPAFYYIPNAALRPRFETLGRIAIASLDEKPSNKYAYVSSVFEDAQSPPSGILIFRIDQELTYPNADYIEDEIINHVKTNTRRMSEMPKRANDLPWNEAKVTYESKIQENSALPPLKAIIFDFSAVCIVDSTAVQILVNVKRTINRYAGEVEFHFATILNESIQKSLIIAGFGSADQKALLVDVGTNTAKINDLESKHSVEIKKSMETKKSEEVSEVVVDDSEDSTATSGGKKFFHLSVEAAVIAATNGNW</sequence>
<accession>A0ACA9KD14</accession>
<evidence type="ECO:0000313" key="1">
    <source>
        <dbReference type="EMBL" id="CAG8465556.1"/>
    </source>
</evidence>
<evidence type="ECO:0000313" key="2">
    <source>
        <dbReference type="Proteomes" id="UP000789366"/>
    </source>
</evidence>
<comment type="caution">
    <text evidence="1">The sequence shown here is derived from an EMBL/GenBank/DDBJ whole genome shotgun (WGS) entry which is preliminary data.</text>
</comment>
<gene>
    <name evidence="1" type="ORF">SPELUC_LOCUS1454</name>
</gene>
<dbReference type="Proteomes" id="UP000789366">
    <property type="component" value="Unassembled WGS sequence"/>
</dbReference>